<dbReference type="GO" id="GO:0005085">
    <property type="term" value="F:guanyl-nucleotide exchange factor activity"/>
    <property type="evidence" value="ECO:0007669"/>
    <property type="project" value="UniProtKB-KW"/>
</dbReference>
<gene>
    <name evidence="5" type="ORF">DGYR_LOCUS1774</name>
</gene>
<dbReference type="Pfam" id="PF25383">
    <property type="entry name" value="PH_alsin"/>
    <property type="match status" value="1"/>
</dbReference>
<dbReference type="SUPFAM" id="SSF50729">
    <property type="entry name" value="PH domain-like"/>
    <property type="match status" value="1"/>
</dbReference>
<evidence type="ECO:0000256" key="2">
    <source>
        <dbReference type="ARBA" id="ARBA00022737"/>
    </source>
</evidence>
<dbReference type="InterPro" id="IPR059093">
    <property type="entry name" value="HA_Alsin"/>
</dbReference>
<dbReference type="Gene3D" id="1.20.1050.80">
    <property type="entry name" value="VPS9 domain"/>
    <property type="match status" value="1"/>
</dbReference>
<dbReference type="PROSITE" id="PS00626">
    <property type="entry name" value="RCC1_2"/>
    <property type="match status" value="1"/>
</dbReference>
<dbReference type="Proteomes" id="UP000549394">
    <property type="component" value="Unassembled WGS sequence"/>
</dbReference>
<feature type="repeat" description="RCC1" evidence="3">
    <location>
        <begin position="141"/>
        <end position="192"/>
    </location>
</feature>
<dbReference type="SUPFAM" id="SSF109993">
    <property type="entry name" value="VPS9 domain"/>
    <property type="match status" value="1"/>
</dbReference>
<feature type="repeat" description="RCC1" evidence="3">
    <location>
        <begin position="334"/>
        <end position="385"/>
    </location>
</feature>
<evidence type="ECO:0000256" key="1">
    <source>
        <dbReference type="ARBA" id="ARBA00022658"/>
    </source>
</evidence>
<sequence>MSVYTWKADNLTVEPRKVQWNNKEKIIQVIAGLDYFALISETRKLLMMGSNRYGQLGNNTKQDSNEPIEIMKNIDIVSCSTRHTAAIDFEGSVWFWGDNRCKQCVPEEIDCILKPQKLRFSAKIRHVSLASNFSACVDENGNLYIWGSKNHIGLKLEANIESPYLIDKSFFGGKDVLKVSCGEFHTLALVRTDMDKLRSNISFEKVTKSKSAPEDVRSSYEHDCSTDRKRMLSAGSLELLEQFTDSQEKEPDYFTNKVSQILSVVPPRPREVALGMMKSLRNSFSTTQAPSQPIFGVRKCCPLQKSNSCDSLPKLIDKAIPEAPSLETNVVVHTEVWCWGNGNHGQLGQGDQIDRNKPVRIRSLINKCVIDMKAGNQTSLVLTADGTVYKFGNDTLVPTHINLQTPTTGISLTANCSFFIMDAPKFATHLWVLKKTGLNQSSSLDGKGRIRQMASCPFEGRTAAVIIEEDEHKGIYELAVTERHFLTSLVAVRTHLITPIINSEAYGAFKEQPHDGQAFERLLAAYNETIDRVRTLCVELSEICSLLRPIEHLSLTTEHSKTFEEYGILYDNCLSLGSVHSLSNVCRKTIDEATIKVKDILKRTIGPTNVLIYALTLPLRRSGEYGRLCSKIASNFAPNSSRHVFFAQIAEIWANLKRSTSERHNIAEMTRKFWASSKISESLRCPDRRVLKEGDKNELVSQNAGRFFSRSFILFNDILVDAGYGNLKKYNLLTIWLEEDLDEQKNIVLVTPEERIVLCASRLEVRNSWMKILQQSIIKALGCEGRNIPVVRNATYDFDKKKKGLYKGATYTGNWIQGKMHGTGSMIWSDGRVLSGFWSNSLPHGFCEERVPDSTGNLMHYKGHFRMGQRHGSAEIVYPDGSVYEGRIREGQRQGHGQLKQNFSVFIGDFLQDKKDGYGVLDSGNERYLGEWKNDLRHGRGMTLTLDGRCICGTWKEDRLNGDCVILYENESQYVGQVNPAVEPNGQGIFELDSGYTLDGTFGSGSEGLEVHGVLTFDPTKKKITDVRDRIKSPPIHISAKQKWNSIWRELEETFALDDDLEPIPELSPEELSAHAWRCVERCAEAAPHHQKILSRNPLKNSISTLTTEDIDVLSDYLNAVIDTTWHPLGIAMRRLVSAFRLSYTGIGCHPAIMLHVALSEVADYSKRFVRLILPLFPQLPSTLPDEPGMIDEDTIITADNLVHPLLVPRIYTSLFALHALVVGSDEDDSRYWKKVITCSRLQHKQLSAALGVAERLQIVTCETAADCLQRLPTAFSIYTKFDVLQRTFQLLTDEVRSASADSTPMDDLLPLVEMTVVKAKIRHLGAEILFMERLMEDHIMHGEKGILLTTLSASYLQLQNEI</sequence>
<dbReference type="PROSITE" id="PS51205">
    <property type="entry name" value="VPS9"/>
    <property type="match status" value="1"/>
</dbReference>
<dbReference type="OrthoDB" id="284854at2759"/>
<dbReference type="PROSITE" id="PS50012">
    <property type="entry name" value="RCC1_3"/>
    <property type="match status" value="3"/>
</dbReference>
<dbReference type="Gene3D" id="2.130.10.30">
    <property type="entry name" value="Regulator of chromosome condensation 1/beta-lactamase-inhibitor protein II"/>
    <property type="match status" value="2"/>
</dbReference>
<dbReference type="InterPro" id="IPR037191">
    <property type="entry name" value="VPS9_dom_sf"/>
</dbReference>
<dbReference type="EMBL" id="CAJFCJ010000002">
    <property type="protein sequence ID" value="CAD5112672.1"/>
    <property type="molecule type" value="Genomic_DNA"/>
</dbReference>
<dbReference type="GO" id="GO:0005737">
    <property type="term" value="C:cytoplasm"/>
    <property type="evidence" value="ECO:0007669"/>
    <property type="project" value="TreeGrafter"/>
</dbReference>
<dbReference type="Pfam" id="PF02204">
    <property type="entry name" value="VPS9"/>
    <property type="match status" value="1"/>
</dbReference>
<dbReference type="InterPro" id="IPR009091">
    <property type="entry name" value="RCC1/BLIP-II"/>
</dbReference>
<dbReference type="InterPro" id="IPR003123">
    <property type="entry name" value="VPS9"/>
</dbReference>
<name>A0A7I8V8P2_9ANNE</name>
<dbReference type="InterPro" id="IPR051984">
    <property type="entry name" value="Alsin"/>
</dbReference>
<protein>
    <submittedName>
        <fullName evidence="5">DgyrCDS1894</fullName>
    </submittedName>
</protein>
<evidence type="ECO:0000313" key="5">
    <source>
        <dbReference type="EMBL" id="CAD5112672.1"/>
    </source>
</evidence>
<keyword evidence="6" id="KW-1185">Reference proteome</keyword>
<dbReference type="SUPFAM" id="SSF82185">
    <property type="entry name" value="Histone H3 K4-specific methyltransferase SET7/9 N-terminal domain"/>
    <property type="match status" value="2"/>
</dbReference>
<evidence type="ECO:0000259" key="4">
    <source>
        <dbReference type="PROSITE" id="PS51205"/>
    </source>
</evidence>
<dbReference type="InterPro" id="IPR057248">
    <property type="entry name" value="Alsin-like_PH"/>
</dbReference>
<dbReference type="Pfam" id="PF00415">
    <property type="entry name" value="RCC1"/>
    <property type="match status" value="3"/>
</dbReference>
<evidence type="ECO:0000313" key="6">
    <source>
        <dbReference type="Proteomes" id="UP000549394"/>
    </source>
</evidence>
<feature type="repeat" description="RCC1" evidence="3">
    <location>
        <begin position="43"/>
        <end position="90"/>
    </location>
</feature>
<dbReference type="PANTHER" id="PTHR46089:SF2">
    <property type="entry name" value="ALSIN HOMOLOG"/>
    <property type="match status" value="1"/>
</dbReference>
<dbReference type="GO" id="GO:0016197">
    <property type="term" value="P:endosomal transport"/>
    <property type="evidence" value="ECO:0007669"/>
    <property type="project" value="TreeGrafter"/>
</dbReference>
<feature type="domain" description="VPS9" evidence="4">
    <location>
        <begin position="1226"/>
        <end position="1363"/>
    </location>
</feature>
<dbReference type="Gene3D" id="2.30.29.30">
    <property type="entry name" value="Pleckstrin-homology domain (PH domain)/Phosphotyrosine-binding domain (PTB)"/>
    <property type="match status" value="1"/>
</dbReference>
<dbReference type="Gene3D" id="2.20.110.10">
    <property type="entry name" value="Histone H3 K4-specific methyltransferase SET7/9 N-terminal domain"/>
    <property type="match status" value="4"/>
</dbReference>
<comment type="caution">
    <text evidence="5">The sequence shown here is derived from an EMBL/GenBank/DDBJ whole genome shotgun (WGS) entry which is preliminary data.</text>
</comment>
<dbReference type="InterPro" id="IPR003409">
    <property type="entry name" value="MORN"/>
</dbReference>
<dbReference type="InterPro" id="IPR011993">
    <property type="entry name" value="PH-like_dom_sf"/>
</dbReference>
<reference evidence="5 6" key="1">
    <citation type="submission" date="2020-08" db="EMBL/GenBank/DDBJ databases">
        <authorList>
            <person name="Hejnol A."/>
        </authorList>
    </citation>
    <scope>NUCLEOTIDE SEQUENCE [LARGE SCALE GENOMIC DNA]</scope>
</reference>
<dbReference type="Pfam" id="PF02493">
    <property type="entry name" value="MORN"/>
    <property type="match status" value="5"/>
</dbReference>
<evidence type="ECO:0000256" key="3">
    <source>
        <dbReference type="PROSITE-ProRule" id="PRU00235"/>
    </source>
</evidence>
<dbReference type="SMART" id="SM00698">
    <property type="entry name" value="MORN"/>
    <property type="match status" value="5"/>
</dbReference>
<keyword evidence="1" id="KW-0344">Guanine-nucleotide releasing factor</keyword>
<dbReference type="SUPFAM" id="SSF50985">
    <property type="entry name" value="RCC1/BLIP-II"/>
    <property type="match status" value="2"/>
</dbReference>
<organism evidence="5 6">
    <name type="scientific">Dimorphilus gyrociliatus</name>
    <dbReference type="NCBI Taxonomy" id="2664684"/>
    <lineage>
        <taxon>Eukaryota</taxon>
        <taxon>Metazoa</taxon>
        <taxon>Spiralia</taxon>
        <taxon>Lophotrochozoa</taxon>
        <taxon>Annelida</taxon>
        <taxon>Polychaeta</taxon>
        <taxon>Polychaeta incertae sedis</taxon>
        <taxon>Dinophilidae</taxon>
        <taxon>Dimorphilus</taxon>
    </lineage>
</organism>
<dbReference type="PANTHER" id="PTHR46089">
    <property type="entry name" value="ALSIN HOMOLOG"/>
    <property type="match status" value="1"/>
</dbReference>
<dbReference type="GO" id="GO:0031267">
    <property type="term" value="F:small GTPase binding"/>
    <property type="evidence" value="ECO:0007669"/>
    <property type="project" value="TreeGrafter"/>
</dbReference>
<dbReference type="Pfam" id="PF26202">
    <property type="entry name" value="HA_Alsin"/>
    <property type="match status" value="1"/>
</dbReference>
<dbReference type="InterPro" id="IPR000408">
    <property type="entry name" value="Reg_chr_condens"/>
</dbReference>
<accession>A0A7I8V8P2</accession>
<keyword evidence="2" id="KW-0677">Repeat</keyword>
<proteinExistence type="predicted"/>